<evidence type="ECO:0000256" key="1">
    <source>
        <dbReference type="SAM" id="SignalP"/>
    </source>
</evidence>
<dbReference type="EMBL" id="CP118101">
    <property type="protein sequence ID" value="WDH81260.1"/>
    <property type="molecule type" value="Genomic_DNA"/>
</dbReference>
<organism evidence="2 4">
    <name type="scientific">Paenibacillus urinalis</name>
    <dbReference type="NCBI Taxonomy" id="521520"/>
    <lineage>
        <taxon>Bacteria</taxon>
        <taxon>Bacillati</taxon>
        <taxon>Bacillota</taxon>
        <taxon>Bacilli</taxon>
        <taxon>Bacillales</taxon>
        <taxon>Paenibacillaceae</taxon>
        <taxon>Paenibacillus</taxon>
    </lineage>
</organism>
<keyword evidence="5" id="KW-1185">Reference proteome</keyword>
<dbReference type="EMBL" id="CP118108">
    <property type="protein sequence ID" value="WDI00975.1"/>
    <property type="molecule type" value="Genomic_DNA"/>
</dbReference>
<gene>
    <name evidence="2" type="ORF">PUW23_17200</name>
    <name evidence="3" type="ORF">PUW25_17030</name>
</gene>
<evidence type="ECO:0000313" key="3">
    <source>
        <dbReference type="EMBL" id="WDI00975.1"/>
    </source>
</evidence>
<name>A0AAX3MUJ7_9BACL</name>
<dbReference type="Proteomes" id="UP001221519">
    <property type="component" value="Chromosome"/>
</dbReference>
<feature type="chain" id="PRO_5043589914" evidence="1">
    <location>
        <begin position="22"/>
        <end position="116"/>
    </location>
</feature>
<dbReference type="AlphaFoldDB" id="A0AAX3MUJ7"/>
<keyword evidence="1" id="KW-0732">Signal</keyword>
<dbReference type="Proteomes" id="UP001220962">
    <property type="component" value="Chromosome"/>
</dbReference>
<reference evidence="2 5" key="1">
    <citation type="submission" date="2023-02" db="EMBL/GenBank/DDBJ databases">
        <title>Pathogen: clinical or host-associated sample.</title>
        <authorList>
            <person name="Hergert J."/>
            <person name="Casey R."/>
            <person name="Wagner J."/>
            <person name="Young E.L."/>
            <person name="Oakeson K.F."/>
        </authorList>
    </citation>
    <scope>NUCLEOTIDE SEQUENCE</scope>
    <source>
        <strain evidence="3 5">2022CK-00829</strain>
        <strain evidence="2">2022CK-00830</strain>
    </source>
</reference>
<proteinExistence type="predicted"/>
<evidence type="ECO:0000313" key="2">
    <source>
        <dbReference type="EMBL" id="WDH81260.1"/>
    </source>
</evidence>
<accession>A0AAX3MUJ7</accession>
<protein>
    <submittedName>
        <fullName evidence="2">Uncharacterized protein</fullName>
    </submittedName>
</protein>
<evidence type="ECO:0000313" key="4">
    <source>
        <dbReference type="Proteomes" id="UP001220962"/>
    </source>
</evidence>
<feature type="signal peptide" evidence="1">
    <location>
        <begin position="1"/>
        <end position="21"/>
    </location>
</feature>
<dbReference type="RefSeq" id="WP_047911112.1">
    <property type="nucleotide sequence ID" value="NZ_CP118101.1"/>
</dbReference>
<evidence type="ECO:0000313" key="5">
    <source>
        <dbReference type="Proteomes" id="UP001221519"/>
    </source>
</evidence>
<sequence length="116" mass="12901">MRTSSFLLGITLGAVASSLLARNVHMPTSKDARRMLNNTKEKMMDMTFPGMESMLSKAGIDSHVIDAKSTVVKKQVSPKEREENMNLIKSFIRSNPDVKKEVEQVLKESHTVIPGV</sequence>